<evidence type="ECO:0000313" key="1">
    <source>
        <dbReference type="Proteomes" id="UP000085678"/>
    </source>
</evidence>
<dbReference type="OrthoDB" id="539995at2759"/>
<dbReference type="KEGG" id="lak:106161871"/>
<dbReference type="RefSeq" id="XP_013394398.1">
    <property type="nucleotide sequence ID" value="XM_013538944.1"/>
</dbReference>
<accession>A0A1S3I875</accession>
<protein>
    <submittedName>
        <fullName evidence="2">Protein N-terminal asparagine amidohydrolase-like</fullName>
    </submittedName>
</protein>
<dbReference type="PANTHER" id="PTHR12498:SF0">
    <property type="entry name" value="PROTEIN N-TERMINAL ASPARAGINE AMIDOHYDROLASE"/>
    <property type="match status" value="1"/>
</dbReference>
<keyword evidence="1" id="KW-1185">Reference proteome</keyword>
<dbReference type="STRING" id="7574.A0A1S3I875"/>
<dbReference type="PANTHER" id="PTHR12498">
    <property type="entry name" value="N-TERMINAL ASPARAGINE AMIDOHYDROLASE"/>
    <property type="match status" value="1"/>
</dbReference>
<proteinExistence type="predicted"/>
<dbReference type="InParanoid" id="A0A1S3I875"/>
<name>A0A1S3I875_LINAN</name>
<dbReference type="AlphaFoldDB" id="A0A1S3I875"/>
<dbReference type="GO" id="GO:0008418">
    <property type="term" value="F:protein-N-terminal asparagine amidohydrolase activity"/>
    <property type="evidence" value="ECO:0007669"/>
    <property type="project" value="InterPro"/>
</dbReference>
<evidence type="ECO:0000313" key="2">
    <source>
        <dbReference type="RefSeq" id="XP_013394398.1"/>
    </source>
</evidence>
<reference evidence="2" key="1">
    <citation type="submission" date="2025-08" db="UniProtKB">
        <authorList>
            <consortium name="RefSeq"/>
        </authorList>
    </citation>
    <scope>IDENTIFICATION</scope>
    <source>
        <tissue evidence="2">Gonads</tissue>
    </source>
</reference>
<dbReference type="InterPro" id="IPR026750">
    <property type="entry name" value="NTAN1"/>
</dbReference>
<dbReference type="GeneID" id="106161871"/>
<dbReference type="GO" id="GO:0005634">
    <property type="term" value="C:nucleus"/>
    <property type="evidence" value="ECO:0007669"/>
    <property type="project" value="TreeGrafter"/>
</dbReference>
<dbReference type="FunCoup" id="A0A1S3I875">
    <property type="interactions" value="1772"/>
</dbReference>
<dbReference type="Proteomes" id="UP000085678">
    <property type="component" value="Unplaced"/>
</dbReference>
<gene>
    <name evidence="2" type="primary">LOC106161871</name>
</gene>
<dbReference type="Pfam" id="PF14736">
    <property type="entry name" value="N_Asn_amidohyd"/>
    <property type="match status" value="1"/>
</dbReference>
<sequence length="309" mass="34657">MPLLIKGGALKRVPSCVRDFFNKYNHFKDEVVSKRSQPVSKVGAQGLLYVLQREYAGTAPEDDVISVLGSEDATTCHIVIIRHTGSGATSLGHFDGCDTERAVRDMVKLVTNLSEGKKSGRIEVHMYGGFIDDRNTSAELSLSLLDALHKQPEDIHLMTACITDLNDEVRGGIHWPVFYGVAVNVKTGETFKASFPDKGPDIPLRAGTHFTGMEEMMNMYDMERKLLKIGPFSYGPFPYIDRLLLLPDEYYRMHLSTSPAQEPSGFEADVRKTLEQIKNHPDPMKTVFIDGKPRFYKKEKDGNWVRVDG</sequence>
<organism evidence="1 2">
    <name type="scientific">Lingula anatina</name>
    <name type="common">Brachiopod</name>
    <name type="synonym">Lingula unguis</name>
    <dbReference type="NCBI Taxonomy" id="7574"/>
    <lineage>
        <taxon>Eukaryota</taxon>
        <taxon>Metazoa</taxon>
        <taxon>Spiralia</taxon>
        <taxon>Lophotrochozoa</taxon>
        <taxon>Brachiopoda</taxon>
        <taxon>Linguliformea</taxon>
        <taxon>Lingulata</taxon>
        <taxon>Lingulida</taxon>
        <taxon>Linguloidea</taxon>
        <taxon>Lingulidae</taxon>
        <taxon>Lingula</taxon>
    </lineage>
</organism>
<dbReference type="GO" id="GO:0006511">
    <property type="term" value="P:ubiquitin-dependent protein catabolic process"/>
    <property type="evidence" value="ECO:0007669"/>
    <property type="project" value="TreeGrafter"/>
</dbReference>